<dbReference type="InterPro" id="IPR026350">
    <property type="entry name" value="GxxExxY"/>
</dbReference>
<comment type="caution">
    <text evidence="1">The sequence shown here is derived from an EMBL/GenBank/DDBJ whole genome shotgun (WGS) entry which is preliminary data.</text>
</comment>
<dbReference type="NCBIfam" id="TIGR04256">
    <property type="entry name" value="GxxExxY"/>
    <property type="match status" value="1"/>
</dbReference>
<protein>
    <submittedName>
        <fullName evidence="1">GTP-binding protein</fullName>
    </submittedName>
</protein>
<evidence type="ECO:0000313" key="2">
    <source>
        <dbReference type="Proteomes" id="UP000053937"/>
    </source>
</evidence>
<name>A0A101J524_CHLLI</name>
<sequence>MERQVNREKREPHEKVLFADECYAIQGAVFDVYRQMGCGFLEAVYQECLEKEFRNRQMPFEAQKELILTYKGDQLAQTYRPDFICYGEIIVELKAVKEIAPEHKAQLVNYLKATGLELGLLVNFGSYPKAGIVRIANTNFRDFRVFRGFKEQ</sequence>
<accession>A0A101J524</accession>
<keyword evidence="2" id="KW-1185">Reference proteome</keyword>
<dbReference type="RefSeq" id="WP_059139664.1">
    <property type="nucleotide sequence ID" value="NZ_LMBR01000244.1"/>
</dbReference>
<evidence type="ECO:0000313" key="1">
    <source>
        <dbReference type="EMBL" id="KUL20323.1"/>
    </source>
</evidence>
<dbReference type="Proteomes" id="UP000053937">
    <property type="component" value="Unassembled WGS sequence"/>
</dbReference>
<organism evidence="1 2">
    <name type="scientific">Chlorobium limicola</name>
    <dbReference type="NCBI Taxonomy" id="1092"/>
    <lineage>
        <taxon>Bacteria</taxon>
        <taxon>Pseudomonadati</taxon>
        <taxon>Chlorobiota</taxon>
        <taxon>Chlorobiia</taxon>
        <taxon>Chlorobiales</taxon>
        <taxon>Chlorobiaceae</taxon>
        <taxon>Chlorobium/Pelodictyon group</taxon>
        <taxon>Chlorobium</taxon>
    </lineage>
</organism>
<dbReference type="Pfam" id="PF13366">
    <property type="entry name" value="PDDEXK_3"/>
    <property type="match status" value="1"/>
</dbReference>
<reference evidence="1 2" key="1">
    <citation type="submission" date="2015-10" db="EMBL/GenBank/DDBJ databases">
        <title>Draft Genome Sequence of Chlorobium limicola strain Frasassi Growing under Artificial Lighting in the Frasassi Cave System.</title>
        <authorList>
            <person name="Mansor M."/>
            <person name="Macalady J."/>
        </authorList>
    </citation>
    <scope>NUCLEOTIDE SEQUENCE [LARGE SCALE GENOMIC DNA]</scope>
    <source>
        <strain evidence="1 2">Frasassi</strain>
    </source>
</reference>
<dbReference type="AlphaFoldDB" id="A0A101J524"/>
<gene>
    <name evidence="1" type="ORF">ASB62_09610</name>
</gene>
<proteinExistence type="predicted"/>
<dbReference type="OrthoDB" id="9806869at2"/>
<dbReference type="EMBL" id="LMBR01000244">
    <property type="protein sequence ID" value="KUL20323.1"/>
    <property type="molecule type" value="Genomic_DNA"/>
</dbReference>